<evidence type="ECO:0000313" key="4">
    <source>
        <dbReference type="Proteomes" id="UP000176421"/>
    </source>
</evidence>
<protein>
    <submittedName>
        <fullName evidence="3">Uncharacterized protein</fullName>
    </submittedName>
</protein>
<feature type="signal peptide" evidence="2">
    <location>
        <begin position="1"/>
        <end position="24"/>
    </location>
</feature>
<feature type="chain" id="PRO_5009583190" evidence="2">
    <location>
        <begin position="25"/>
        <end position="110"/>
    </location>
</feature>
<dbReference type="STRING" id="1802206.A3D35_01810"/>
<evidence type="ECO:0000256" key="2">
    <source>
        <dbReference type="SAM" id="SignalP"/>
    </source>
</evidence>
<dbReference type="EMBL" id="MHOS01000048">
    <property type="protein sequence ID" value="OGZ66983.1"/>
    <property type="molecule type" value="Genomic_DNA"/>
</dbReference>
<dbReference type="AlphaFoldDB" id="A0A1G2HWX1"/>
<evidence type="ECO:0000313" key="3">
    <source>
        <dbReference type="EMBL" id="OGZ66983.1"/>
    </source>
</evidence>
<keyword evidence="2" id="KW-0732">Signal</keyword>
<feature type="transmembrane region" description="Helical" evidence="1">
    <location>
        <begin position="83"/>
        <end position="104"/>
    </location>
</feature>
<dbReference type="Pfam" id="PF18895">
    <property type="entry name" value="T4SS_pilin"/>
    <property type="match status" value="1"/>
</dbReference>
<reference evidence="3 4" key="1">
    <citation type="journal article" date="2016" name="Nat. Commun.">
        <title>Thousands of microbial genomes shed light on interconnected biogeochemical processes in an aquifer system.</title>
        <authorList>
            <person name="Anantharaman K."/>
            <person name="Brown C.T."/>
            <person name="Hug L.A."/>
            <person name="Sharon I."/>
            <person name="Castelle C.J."/>
            <person name="Probst A.J."/>
            <person name="Thomas B.C."/>
            <person name="Singh A."/>
            <person name="Wilkins M.J."/>
            <person name="Karaoz U."/>
            <person name="Brodie E.L."/>
            <person name="Williams K.H."/>
            <person name="Hubbard S.S."/>
            <person name="Banfield J.F."/>
        </authorList>
    </citation>
    <scope>NUCLEOTIDE SEQUENCE [LARGE SCALE GENOMIC DNA]</scope>
</reference>
<accession>A0A1G2HWX1</accession>
<keyword evidence="1" id="KW-0812">Transmembrane</keyword>
<dbReference type="InterPro" id="IPR043993">
    <property type="entry name" value="T4SS_pilin"/>
</dbReference>
<comment type="caution">
    <text evidence="3">The sequence shown here is derived from an EMBL/GenBank/DDBJ whole genome shotgun (WGS) entry which is preliminary data.</text>
</comment>
<sequence length="110" mass="12000">MVMNKKVFLTAVLSLLTVPVLSFAQPGVFSGNIYDVVNLIISIFLNVLWTVAVAFVIVMFVIAGFRFFQAHGEPTKVAEARQFVVWGLAGTAVIVLAWSVLAVVRNQFGV</sequence>
<proteinExistence type="predicted"/>
<keyword evidence="1" id="KW-0472">Membrane</keyword>
<organism evidence="3 4">
    <name type="scientific">Candidatus Staskawiczbacteria bacterium RIFCSPHIGHO2_02_FULL_34_9</name>
    <dbReference type="NCBI Taxonomy" id="1802206"/>
    <lineage>
        <taxon>Bacteria</taxon>
        <taxon>Candidatus Staskawicziibacteriota</taxon>
    </lineage>
</organism>
<dbReference type="Proteomes" id="UP000176421">
    <property type="component" value="Unassembled WGS sequence"/>
</dbReference>
<gene>
    <name evidence="3" type="ORF">A3D35_01810</name>
</gene>
<keyword evidence="1" id="KW-1133">Transmembrane helix</keyword>
<feature type="transmembrane region" description="Helical" evidence="1">
    <location>
        <begin position="40"/>
        <end position="62"/>
    </location>
</feature>
<evidence type="ECO:0000256" key="1">
    <source>
        <dbReference type="SAM" id="Phobius"/>
    </source>
</evidence>
<name>A0A1G2HWX1_9BACT</name>